<gene>
    <name evidence="3" type="ORF">RFI_40334</name>
</gene>
<dbReference type="OrthoDB" id="1939135at2759"/>
<organism evidence="3 4">
    <name type="scientific">Reticulomyxa filosa</name>
    <dbReference type="NCBI Taxonomy" id="46433"/>
    <lineage>
        <taxon>Eukaryota</taxon>
        <taxon>Sar</taxon>
        <taxon>Rhizaria</taxon>
        <taxon>Retaria</taxon>
        <taxon>Foraminifera</taxon>
        <taxon>Monothalamids</taxon>
        <taxon>Reticulomyxidae</taxon>
        <taxon>Reticulomyxa</taxon>
    </lineage>
</organism>
<dbReference type="AlphaFoldDB" id="X6L7D2"/>
<proteinExistence type="predicted"/>
<feature type="region of interest" description="Disordered" evidence="1">
    <location>
        <begin position="117"/>
        <end position="152"/>
    </location>
</feature>
<keyword evidence="4" id="KW-1185">Reference proteome</keyword>
<evidence type="ECO:0000256" key="1">
    <source>
        <dbReference type="SAM" id="MobiDB-lite"/>
    </source>
</evidence>
<sequence>MDHLRKNKIESQDMSHSNRIRFENKNSRNHSFVIGDKVLLYVGDQRTGNNAKLQTKFVGPYEIVEQVGPSTVKIVSEKGFLKVIYVSKLKKLEVGIDGTTNKGNENRDLGFKHIETHQSDHTKTTVTNQLQVSEHSKPVSSEEISRNGKEIK</sequence>
<comment type="caution">
    <text evidence="3">The sequence shown here is derived from an EMBL/GenBank/DDBJ whole genome shotgun (WGS) entry which is preliminary data.</text>
</comment>
<accession>X6L7D2</accession>
<evidence type="ECO:0000313" key="4">
    <source>
        <dbReference type="Proteomes" id="UP000023152"/>
    </source>
</evidence>
<dbReference type="InterPro" id="IPR056924">
    <property type="entry name" value="SH3_Tf2-1"/>
</dbReference>
<evidence type="ECO:0000259" key="2">
    <source>
        <dbReference type="Pfam" id="PF24626"/>
    </source>
</evidence>
<feature type="compositionally biased region" description="Polar residues" evidence="1">
    <location>
        <begin position="124"/>
        <end position="133"/>
    </location>
</feature>
<dbReference type="Proteomes" id="UP000023152">
    <property type="component" value="Unassembled WGS sequence"/>
</dbReference>
<reference evidence="3 4" key="1">
    <citation type="journal article" date="2013" name="Curr. Biol.">
        <title>The Genome of the Foraminiferan Reticulomyxa filosa.</title>
        <authorList>
            <person name="Glockner G."/>
            <person name="Hulsmann N."/>
            <person name="Schleicher M."/>
            <person name="Noegel A.A."/>
            <person name="Eichinger L."/>
            <person name="Gallinger C."/>
            <person name="Pawlowski J."/>
            <person name="Sierra R."/>
            <person name="Euteneuer U."/>
            <person name="Pillet L."/>
            <person name="Moustafa A."/>
            <person name="Platzer M."/>
            <person name="Groth M."/>
            <person name="Szafranski K."/>
            <person name="Schliwa M."/>
        </authorList>
    </citation>
    <scope>NUCLEOTIDE SEQUENCE [LARGE SCALE GENOMIC DNA]</scope>
</reference>
<name>X6L7D2_RETFI</name>
<feature type="compositionally biased region" description="Basic and acidic residues" evidence="1">
    <location>
        <begin position="143"/>
        <end position="152"/>
    </location>
</feature>
<feature type="domain" description="Tf2-1-like SH3-like" evidence="2">
    <location>
        <begin position="35"/>
        <end position="91"/>
    </location>
</feature>
<dbReference type="EMBL" id="ASPP01050514">
    <property type="protein sequence ID" value="ETN97198.1"/>
    <property type="molecule type" value="Genomic_DNA"/>
</dbReference>
<evidence type="ECO:0000313" key="3">
    <source>
        <dbReference type="EMBL" id="ETN97198.1"/>
    </source>
</evidence>
<dbReference type="Pfam" id="PF24626">
    <property type="entry name" value="SH3_Tf2-1"/>
    <property type="match status" value="1"/>
</dbReference>
<feature type="non-terminal residue" evidence="3">
    <location>
        <position position="152"/>
    </location>
</feature>
<protein>
    <recommendedName>
        <fullName evidence="2">Tf2-1-like SH3-like domain-containing protein</fullName>
    </recommendedName>
</protein>